<name>A0A811QVX6_9POAL</name>
<comment type="caution">
    <text evidence="1">The sequence shown here is derived from an EMBL/GenBank/DDBJ whole genome shotgun (WGS) entry which is preliminary data.</text>
</comment>
<dbReference type="EMBL" id="CAJGYO010000011">
    <property type="protein sequence ID" value="CAD6261109.1"/>
    <property type="molecule type" value="Genomic_DNA"/>
</dbReference>
<proteinExistence type="predicted"/>
<dbReference type="SUPFAM" id="SSF48371">
    <property type="entry name" value="ARM repeat"/>
    <property type="match status" value="1"/>
</dbReference>
<dbReference type="InterPro" id="IPR011989">
    <property type="entry name" value="ARM-like"/>
</dbReference>
<organism evidence="1 2">
    <name type="scientific">Miscanthus lutarioriparius</name>
    <dbReference type="NCBI Taxonomy" id="422564"/>
    <lineage>
        <taxon>Eukaryota</taxon>
        <taxon>Viridiplantae</taxon>
        <taxon>Streptophyta</taxon>
        <taxon>Embryophyta</taxon>
        <taxon>Tracheophyta</taxon>
        <taxon>Spermatophyta</taxon>
        <taxon>Magnoliopsida</taxon>
        <taxon>Liliopsida</taxon>
        <taxon>Poales</taxon>
        <taxon>Poaceae</taxon>
        <taxon>PACMAD clade</taxon>
        <taxon>Panicoideae</taxon>
        <taxon>Andropogonodae</taxon>
        <taxon>Andropogoneae</taxon>
        <taxon>Saccharinae</taxon>
        <taxon>Miscanthus</taxon>
    </lineage>
</organism>
<accession>A0A811QVX6</accession>
<protein>
    <submittedName>
        <fullName evidence="1">Uncharacterized protein</fullName>
    </submittedName>
</protein>
<evidence type="ECO:0000313" key="1">
    <source>
        <dbReference type="EMBL" id="CAD6261109.1"/>
    </source>
</evidence>
<gene>
    <name evidence="1" type="ORF">NCGR_LOCUS44530</name>
</gene>
<evidence type="ECO:0000313" key="2">
    <source>
        <dbReference type="Proteomes" id="UP000604825"/>
    </source>
</evidence>
<keyword evidence="2" id="KW-1185">Reference proteome</keyword>
<reference evidence="1" key="1">
    <citation type="submission" date="2020-10" db="EMBL/GenBank/DDBJ databases">
        <authorList>
            <person name="Han B."/>
            <person name="Lu T."/>
            <person name="Zhao Q."/>
            <person name="Huang X."/>
            <person name="Zhao Y."/>
        </authorList>
    </citation>
    <scope>NUCLEOTIDE SEQUENCE</scope>
</reference>
<dbReference type="InterPro" id="IPR016024">
    <property type="entry name" value="ARM-type_fold"/>
</dbReference>
<dbReference type="Proteomes" id="UP000604825">
    <property type="component" value="Unassembled WGS sequence"/>
</dbReference>
<dbReference type="AlphaFoldDB" id="A0A811QVX6"/>
<sequence>MVQAVLSNDPTVQLEATMHFRKLVSIALPLFVKLFNSHTEDVHKQACNELHELLSSICDLRRVMLRL</sequence>
<dbReference type="Gene3D" id="1.25.10.10">
    <property type="entry name" value="Leucine-rich Repeat Variant"/>
    <property type="match status" value="1"/>
</dbReference>